<evidence type="ECO:0000256" key="4">
    <source>
        <dbReference type="SAM" id="MobiDB-lite"/>
    </source>
</evidence>
<keyword evidence="2" id="KW-0233">DNA recombination</keyword>
<feature type="region of interest" description="Disordered" evidence="4">
    <location>
        <begin position="427"/>
        <end position="453"/>
    </location>
</feature>
<dbReference type="EMBL" id="VSSQ01018236">
    <property type="protein sequence ID" value="MPM61248.1"/>
    <property type="molecule type" value="Genomic_DNA"/>
</dbReference>
<evidence type="ECO:0000256" key="3">
    <source>
        <dbReference type="SAM" id="Coils"/>
    </source>
</evidence>
<name>A0A645B868_9ZZZZ</name>
<keyword evidence="5" id="KW-1133">Transmembrane helix</keyword>
<evidence type="ECO:0008006" key="7">
    <source>
        <dbReference type="Google" id="ProtNLM"/>
    </source>
</evidence>
<evidence type="ECO:0000313" key="6">
    <source>
        <dbReference type="EMBL" id="MPM61248.1"/>
    </source>
</evidence>
<sequence>MDPIQPLRCDSPIGPLQGCPRGDVSGPDQTGAMITTGPDPTSLVLGIVIGMLAGVLLTLAAGRLFSRRAPHHGDDDVLFQRFRAMSADALERQALSADRAADQRMSATVEVLQPLEQSLHRLEQRLTDVEKERVAMTTDLRHQVSEVRLTGEQLRRETAALATALRKPQVRGAWGETQLQRIVEISGMVEHCDVDLQVSIPTKDGTLRPDMRVNLAGGRNVFVDSKVPLAAFLDAMETDDEDGRDDLLGTFARHVRTHIDQLGAKRYWRLAGLSPEFVVLFLPSDAFLAAALQHAPDLHEYAAARDVVLATPATLIAMLRTIQHSWRQVALAASTAEVYAIARELYERLATFGDHVDRIGRGLGNAVRSYNAAVGSLESRVLVSARRMRDLQVSRDELSAPSVVDDPLRAPSAAELLNGSRADAVGARAADSGADRQPDPYGTATDLLNDEAS</sequence>
<keyword evidence="5" id="KW-0472">Membrane</keyword>
<dbReference type="PANTHER" id="PTHR30563">
    <property type="entry name" value="DNA RECOMBINATION PROTEIN RMUC"/>
    <property type="match status" value="1"/>
</dbReference>
<evidence type="ECO:0000256" key="5">
    <source>
        <dbReference type="SAM" id="Phobius"/>
    </source>
</evidence>
<evidence type="ECO:0000256" key="2">
    <source>
        <dbReference type="ARBA" id="ARBA00023172"/>
    </source>
</evidence>
<keyword evidence="5" id="KW-0812">Transmembrane</keyword>
<keyword evidence="1 3" id="KW-0175">Coiled coil</keyword>
<dbReference type="InterPro" id="IPR003798">
    <property type="entry name" value="DNA_recombination_RmuC"/>
</dbReference>
<feature type="region of interest" description="Disordered" evidence="4">
    <location>
        <begin position="1"/>
        <end position="35"/>
    </location>
</feature>
<comment type="caution">
    <text evidence="6">The sequence shown here is derived from an EMBL/GenBank/DDBJ whole genome shotgun (WGS) entry which is preliminary data.</text>
</comment>
<dbReference type="PANTHER" id="PTHR30563:SF0">
    <property type="entry name" value="DNA RECOMBINATION PROTEIN RMUC"/>
    <property type="match status" value="1"/>
</dbReference>
<gene>
    <name evidence="6" type="ORF">SDC9_108106</name>
</gene>
<organism evidence="6">
    <name type="scientific">bioreactor metagenome</name>
    <dbReference type="NCBI Taxonomy" id="1076179"/>
    <lineage>
        <taxon>unclassified sequences</taxon>
        <taxon>metagenomes</taxon>
        <taxon>ecological metagenomes</taxon>
    </lineage>
</organism>
<dbReference type="AlphaFoldDB" id="A0A645B868"/>
<reference evidence="6" key="1">
    <citation type="submission" date="2019-08" db="EMBL/GenBank/DDBJ databases">
        <authorList>
            <person name="Kucharzyk K."/>
            <person name="Murdoch R.W."/>
            <person name="Higgins S."/>
            <person name="Loffler F."/>
        </authorList>
    </citation>
    <scope>NUCLEOTIDE SEQUENCE</scope>
</reference>
<dbReference type="Pfam" id="PF02646">
    <property type="entry name" value="RmuC"/>
    <property type="match status" value="1"/>
</dbReference>
<protein>
    <recommendedName>
        <fullName evidence="7">DNA recombination protein RmuC</fullName>
    </recommendedName>
</protein>
<proteinExistence type="predicted"/>
<dbReference type="GO" id="GO:0006310">
    <property type="term" value="P:DNA recombination"/>
    <property type="evidence" value="ECO:0007669"/>
    <property type="project" value="UniProtKB-KW"/>
</dbReference>
<evidence type="ECO:0000256" key="1">
    <source>
        <dbReference type="ARBA" id="ARBA00023054"/>
    </source>
</evidence>
<accession>A0A645B868</accession>
<feature type="transmembrane region" description="Helical" evidence="5">
    <location>
        <begin position="43"/>
        <end position="62"/>
    </location>
</feature>
<feature type="coiled-coil region" evidence="3">
    <location>
        <begin position="112"/>
        <end position="139"/>
    </location>
</feature>